<comment type="caution">
    <text evidence="8">The sequence shown here is derived from an EMBL/GenBank/DDBJ whole genome shotgun (WGS) entry which is preliminary data.</text>
</comment>
<evidence type="ECO:0000256" key="3">
    <source>
        <dbReference type="ARBA" id="ARBA00022692"/>
    </source>
</evidence>
<evidence type="ECO:0000256" key="2">
    <source>
        <dbReference type="ARBA" id="ARBA00022475"/>
    </source>
</evidence>
<dbReference type="InterPro" id="IPR033480">
    <property type="entry name" value="sCache_2"/>
</dbReference>
<feature type="chain" id="PRO_5040813918" evidence="6">
    <location>
        <begin position="23"/>
        <end position="156"/>
    </location>
</feature>
<comment type="subcellular location">
    <subcellularLocation>
        <location evidence="1">Cell membrane</location>
        <topology evidence="1">Multi-pass membrane protein</topology>
    </subcellularLocation>
</comment>
<keyword evidence="2" id="KW-1003">Cell membrane</keyword>
<reference evidence="8" key="1">
    <citation type="submission" date="2022-03" db="EMBL/GenBank/DDBJ databases">
        <title>Aurantimonas Liuensis sp. Nov., isolated from the hadal seawater of the Mariana Trench.</title>
        <authorList>
            <person name="Liu R."/>
        </authorList>
    </citation>
    <scope>NUCLEOTIDE SEQUENCE</scope>
    <source>
        <strain evidence="8">LRZ36</strain>
    </source>
</reference>
<dbReference type="AlphaFoldDB" id="A0A9X2H896"/>
<keyword evidence="4" id="KW-1133">Transmembrane helix</keyword>
<evidence type="ECO:0000313" key="8">
    <source>
        <dbReference type="EMBL" id="MCP3053597.1"/>
    </source>
</evidence>
<evidence type="ECO:0000259" key="7">
    <source>
        <dbReference type="SMART" id="SM01049"/>
    </source>
</evidence>
<evidence type="ECO:0000256" key="6">
    <source>
        <dbReference type="SAM" id="SignalP"/>
    </source>
</evidence>
<keyword evidence="5" id="KW-0472">Membrane</keyword>
<dbReference type="EMBL" id="JALHBS010000001">
    <property type="protein sequence ID" value="MCP3053597.1"/>
    <property type="molecule type" value="Genomic_DNA"/>
</dbReference>
<protein>
    <submittedName>
        <fullName evidence="8">Cache domain-containing protein</fullName>
    </submittedName>
</protein>
<dbReference type="InterPro" id="IPR004010">
    <property type="entry name" value="Double_Cache_2"/>
</dbReference>
<organism evidence="8 9">
    <name type="scientific">Aurantimonas marianensis</name>
    <dbReference type="NCBI Taxonomy" id="2920428"/>
    <lineage>
        <taxon>Bacteria</taxon>
        <taxon>Pseudomonadati</taxon>
        <taxon>Pseudomonadota</taxon>
        <taxon>Alphaproteobacteria</taxon>
        <taxon>Hyphomicrobiales</taxon>
        <taxon>Aurantimonadaceae</taxon>
        <taxon>Aurantimonas</taxon>
    </lineage>
</organism>
<proteinExistence type="predicted"/>
<keyword evidence="9" id="KW-1185">Reference proteome</keyword>
<sequence>MIRAVTLAIALTFSAISTTALSAEDSSKGSRDEAVAMVKRAKEMFARHGEEATFAAINDQTTPAFHDRDLYPFVYDLQGVNVAHGARPVLVGKNLSALKDQDGKYLIQEILRVAIDSGSGWVDYKWPHPLTNKIEDKSSYIEKMGAFVVGVGVHKD</sequence>
<evidence type="ECO:0000256" key="1">
    <source>
        <dbReference type="ARBA" id="ARBA00004651"/>
    </source>
</evidence>
<accession>A0A9X2H896</accession>
<evidence type="ECO:0000313" key="9">
    <source>
        <dbReference type="Proteomes" id="UP001155220"/>
    </source>
</evidence>
<gene>
    <name evidence="8" type="ORF">MJ956_00355</name>
</gene>
<name>A0A9X2H896_9HYPH</name>
<dbReference type="Gene3D" id="3.30.450.20">
    <property type="entry name" value="PAS domain"/>
    <property type="match status" value="1"/>
</dbReference>
<evidence type="ECO:0000256" key="4">
    <source>
        <dbReference type="ARBA" id="ARBA00022989"/>
    </source>
</evidence>
<feature type="signal peptide" evidence="6">
    <location>
        <begin position="1"/>
        <end position="22"/>
    </location>
</feature>
<dbReference type="RefSeq" id="WP_253962491.1">
    <property type="nucleotide sequence ID" value="NZ_JALHBS010000001.1"/>
</dbReference>
<keyword evidence="3" id="KW-0812">Transmembrane</keyword>
<dbReference type="GO" id="GO:0005886">
    <property type="term" value="C:plasma membrane"/>
    <property type="evidence" value="ECO:0007669"/>
    <property type="project" value="UniProtKB-SubCell"/>
</dbReference>
<evidence type="ECO:0000256" key="5">
    <source>
        <dbReference type="ARBA" id="ARBA00023136"/>
    </source>
</evidence>
<feature type="domain" description="Single Cache" evidence="7">
    <location>
        <begin position="23"/>
        <end position="108"/>
    </location>
</feature>
<dbReference type="Pfam" id="PF08269">
    <property type="entry name" value="dCache_2"/>
    <property type="match status" value="1"/>
</dbReference>
<keyword evidence="6" id="KW-0732">Signal</keyword>
<dbReference type="Proteomes" id="UP001155220">
    <property type="component" value="Unassembled WGS sequence"/>
</dbReference>
<dbReference type="SMART" id="SM01049">
    <property type="entry name" value="Cache_2"/>
    <property type="match status" value="1"/>
</dbReference>